<evidence type="ECO:0000313" key="3">
    <source>
        <dbReference type="Proteomes" id="UP001341840"/>
    </source>
</evidence>
<reference evidence="2 3" key="1">
    <citation type="journal article" date="2023" name="Plants (Basel)">
        <title>Bridging the Gap: Combining Genomics and Transcriptomics Approaches to Understand Stylosanthes scabra, an Orphan Legume from the Brazilian Caatinga.</title>
        <authorList>
            <person name="Ferreira-Neto J.R.C."/>
            <person name="da Silva M.D."/>
            <person name="Binneck E."/>
            <person name="de Melo N.F."/>
            <person name="da Silva R.H."/>
            <person name="de Melo A.L.T.M."/>
            <person name="Pandolfi V."/>
            <person name="Bustamante F.O."/>
            <person name="Brasileiro-Vidal A.C."/>
            <person name="Benko-Iseppon A.M."/>
        </authorList>
    </citation>
    <scope>NUCLEOTIDE SEQUENCE [LARGE SCALE GENOMIC DNA]</scope>
    <source>
        <tissue evidence="2">Leaves</tissue>
    </source>
</reference>
<evidence type="ECO:0000256" key="1">
    <source>
        <dbReference type="SAM" id="MobiDB-lite"/>
    </source>
</evidence>
<proteinExistence type="predicted"/>
<evidence type="ECO:0000313" key="2">
    <source>
        <dbReference type="EMBL" id="MED6213821.1"/>
    </source>
</evidence>
<dbReference type="EMBL" id="JASCZI010244016">
    <property type="protein sequence ID" value="MED6213821.1"/>
    <property type="molecule type" value="Genomic_DNA"/>
</dbReference>
<keyword evidence="3" id="KW-1185">Reference proteome</keyword>
<feature type="region of interest" description="Disordered" evidence="1">
    <location>
        <begin position="1"/>
        <end position="26"/>
    </location>
</feature>
<name>A0ABU6YWH6_9FABA</name>
<sequence length="137" mass="15885">MGPRKDTQKRRRHDGEGSSRGNEQVQQVHPLTSWFNNSKALDTFINKWERRQFVSPRRLISVIENQGFGTFITMQKDYYPDLAIASMSHMKYSASNEGDYIECYISGRYRVVPLTTIASCMWFIYGGTPLYGWHSCS</sequence>
<comment type="caution">
    <text evidence="2">The sequence shown here is derived from an EMBL/GenBank/DDBJ whole genome shotgun (WGS) entry which is preliminary data.</text>
</comment>
<gene>
    <name evidence="2" type="ORF">PIB30_097136</name>
</gene>
<dbReference type="Proteomes" id="UP001341840">
    <property type="component" value="Unassembled WGS sequence"/>
</dbReference>
<accession>A0ABU6YWH6</accession>
<protein>
    <submittedName>
        <fullName evidence="2">Uncharacterized protein</fullName>
    </submittedName>
</protein>
<organism evidence="2 3">
    <name type="scientific">Stylosanthes scabra</name>
    <dbReference type="NCBI Taxonomy" id="79078"/>
    <lineage>
        <taxon>Eukaryota</taxon>
        <taxon>Viridiplantae</taxon>
        <taxon>Streptophyta</taxon>
        <taxon>Embryophyta</taxon>
        <taxon>Tracheophyta</taxon>
        <taxon>Spermatophyta</taxon>
        <taxon>Magnoliopsida</taxon>
        <taxon>eudicotyledons</taxon>
        <taxon>Gunneridae</taxon>
        <taxon>Pentapetalae</taxon>
        <taxon>rosids</taxon>
        <taxon>fabids</taxon>
        <taxon>Fabales</taxon>
        <taxon>Fabaceae</taxon>
        <taxon>Papilionoideae</taxon>
        <taxon>50 kb inversion clade</taxon>
        <taxon>dalbergioids sensu lato</taxon>
        <taxon>Dalbergieae</taxon>
        <taxon>Pterocarpus clade</taxon>
        <taxon>Stylosanthes</taxon>
    </lineage>
</organism>